<dbReference type="InterPro" id="IPR037479">
    <property type="entry name" value="Tauto_MSAD"/>
</dbReference>
<dbReference type="RefSeq" id="WP_203811857.1">
    <property type="nucleotide sequence ID" value="NZ_BOMY01000042.1"/>
</dbReference>
<dbReference type="PANTHER" id="PTHR38460:SF1">
    <property type="entry name" value="TAUTOMERASE YOLI-RELATED"/>
    <property type="match status" value="1"/>
</dbReference>
<sequence length="119" mass="13461">MPLIQVHLARDTFDKHHAAIGDAIHDAQIAALGIPADDRFQIFTPHDAGELKFDPAYNNVQRQNLLVVRVIAVHMYDVATKRKFFQAVVDRLEPLGIRPEDVLISLTENGFEDWYAGKL</sequence>
<reference evidence="1" key="1">
    <citation type="submission" date="2021-01" db="EMBL/GenBank/DDBJ databases">
        <title>Whole genome shotgun sequence of Actinoplanes tereljensis NBRC 105297.</title>
        <authorList>
            <person name="Komaki H."/>
            <person name="Tamura T."/>
        </authorList>
    </citation>
    <scope>NUCLEOTIDE SEQUENCE</scope>
    <source>
        <strain evidence="1">NBRC 105297</strain>
    </source>
</reference>
<proteinExistence type="predicted"/>
<evidence type="ECO:0000313" key="2">
    <source>
        <dbReference type="Proteomes" id="UP000623608"/>
    </source>
</evidence>
<dbReference type="EMBL" id="BOMY01000042">
    <property type="protein sequence ID" value="GIF23985.1"/>
    <property type="molecule type" value="Genomic_DNA"/>
</dbReference>
<keyword evidence="2" id="KW-1185">Reference proteome</keyword>
<evidence type="ECO:0000313" key="1">
    <source>
        <dbReference type="EMBL" id="GIF23985.1"/>
    </source>
</evidence>
<dbReference type="Pfam" id="PF14552">
    <property type="entry name" value="Tautomerase_2"/>
    <property type="match status" value="1"/>
</dbReference>
<gene>
    <name evidence="1" type="primary">yolI</name>
    <name evidence="1" type="ORF">Ate02nite_67150</name>
</gene>
<dbReference type="Gene3D" id="3.30.429.10">
    <property type="entry name" value="Macrophage Migration Inhibitory Factor"/>
    <property type="match status" value="1"/>
</dbReference>
<organism evidence="1 2">
    <name type="scientific">Paractinoplanes tereljensis</name>
    <dbReference type="NCBI Taxonomy" id="571912"/>
    <lineage>
        <taxon>Bacteria</taxon>
        <taxon>Bacillati</taxon>
        <taxon>Actinomycetota</taxon>
        <taxon>Actinomycetes</taxon>
        <taxon>Micromonosporales</taxon>
        <taxon>Micromonosporaceae</taxon>
        <taxon>Paractinoplanes</taxon>
    </lineage>
</organism>
<dbReference type="Proteomes" id="UP000623608">
    <property type="component" value="Unassembled WGS sequence"/>
</dbReference>
<dbReference type="SUPFAM" id="SSF55331">
    <property type="entry name" value="Tautomerase/MIF"/>
    <property type="match status" value="1"/>
</dbReference>
<dbReference type="PANTHER" id="PTHR38460">
    <property type="entry name" value="TAUTOMERASE YOLI-RELATED"/>
    <property type="match status" value="1"/>
</dbReference>
<accession>A0A919NTH9</accession>
<dbReference type="AlphaFoldDB" id="A0A919NTH9"/>
<name>A0A919NTH9_9ACTN</name>
<comment type="caution">
    <text evidence="1">The sequence shown here is derived from an EMBL/GenBank/DDBJ whole genome shotgun (WGS) entry which is preliminary data.</text>
</comment>
<protein>
    <submittedName>
        <fullName evidence="1">Tautomerase YolI</fullName>
    </submittedName>
</protein>
<dbReference type="InterPro" id="IPR014347">
    <property type="entry name" value="Tautomerase/MIF_sf"/>
</dbReference>